<dbReference type="EMBL" id="JAHRIP010028696">
    <property type="protein sequence ID" value="MEQ2290999.1"/>
    <property type="molecule type" value="Genomic_DNA"/>
</dbReference>
<accession>A0ABV0YB13</accession>
<feature type="signal peptide" evidence="1">
    <location>
        <begin position="1"/>
        <end position="33"/>
    </location>
</feature>
<organism evidence="2 3">
    <name type="scientific">Ameca splendens</name>
    <dbReference type="NCBI Taxonomy" id="208324"/>
    <lineage>
        <taxon>Eukaryota</taxon>
        <taxon>Metazoa</taxon>
        <taxon>Chordata</taxon>
        <taxon>Craniata</taxon>
        <taxon>Vertebrata</taxon>
        <taxon>Euteleostomi</taxon>
        <taxon>Actinopterygii</taxon>
        <taxon>Neopterygii</taxon>
        <taxon>Teleostei</taxon>
        <taxon>Neoteleostei</taxon>
        <taxon>Acanthomorphata</taxon>
        <taxon>Ovalentaria</taxon>
        <taxon>Atherinomorphae</taxon>
        <taxon>Cyprinodontiformes</taxon>
        <taxon>Goodeidae</taxon>
        <taxon>Ameca</taxon>
    </lineage>
</organism>
<sequence>MRATSRRRRCALRALTHIMLALSLLSKRQRISSQVGSRLVHIHTRRELHQSLFGSGLRPPQKVRLRIAVWSGPR</sequence>
<feature type="chain" id="PRO_5046238828" description="Secreted protein" evidence="1">
    <location>
        <begin position="34"/>
        <end position="74"/>
    </location>
</feature>
<evidence type="ECO:0000256" key="1">
    <source>
        <dbReference type="SAM" id="SignalP"/>
    </source>
</evidence>
<reference evidence="2 3" key="1">
    <citation type="submission" date="2021-06" db="EMBL/GenBank/DDBJ databases">
        <authorList>
            <person name="Palmer J.M."/>
        </authorList>
    </citation>
    <scope>NUCLEOTIDE SEQUENCE [LARGE SCALE GENOMIC DNA]</scope>
    <source>
        <strain evidence="2 3">AS_MEX2019</strain>
        <tissue evidence="2">Muscle</tissue>
    </source>
</reference>
<keyword evidence="3" id="KW-1185">Reference proteome</keyword>
<comment type="caution">
    <text evidence="2">The sequence shown here is derived from an EMBL/GenBank/DDBJ whole genome shotgun (WGS) entry which is preliminary data.</text>
</comment>
<proteinExistence type="predicted"/>
<evidence type="ECO:0000313" key="2">
    <source>
        <dbReference type="EMBL" id="MEQ2290999.1"/>
    </source>
</evidence>
<gene>
    <name evidence="2" type="ORF">AMECASPLE_008848</name>
</gene>
<keyword evidence="1" id="KW-0732">Signal</keyword>
<name>A0ABV0YB13_9TELE</name>
<dbReference type="Proteomes" id="UP001469553">
    <property type="component" value="Unassembled WGS sequence"/>
</dbReference>
<protein>
    <recommendedName>
        <fullName evidence="4">Secreted protein</fullName>
    </recommendedName>
</protein>
<evidence type="ECO:0000313" key="3">
    <source>
        <dbReference type="Proteomes" id="UP001469553"/>
    </source>
</evidence>
<evidence type="ECO:0008006" key="4">
    <source>
        <dbReference type="Google" id="ProtNLM"/>
    </source>
</evidence>